<dbReference type="SUPFAM" id="SSF56784">
    <property type="entry name" value="HAD-like"/>
    <property type="match status" value="1"/>
</dbReference>
<evidence type="ECO:0000313" key="2">
    <source>
        <dbReference type="Proteomes" id="UP001315967"/>
    </source>
</evidence>
<dbReference type="GO" id="GO:0016787">
    <property type="term" value="F:hydrolase activity"/>
    <property type="evidence" value="ECO:0007669"/>
    <property type="project" value="UniProtKB-KW"/>
</dbReference>
<accession>A0ABY5P2R3</accession>
<protein>
    <submittedName>
        <fullName evidence="1">Cof-type HAD-IIB family hydrolase</fullName>
    </submittedName>
</protein>
<dbReference type="PANTHER" id="PTHR10000:SF55">
    <property type="entry name" value="5-AMINO-6-(5-PHOSPHO-D-RIBITYLAMINO)URACIL PHOSPHATASE YCSE"/>
    <property type="match status" value="1"/>
</dbReference>
<dbReference type="PANTHER" id="PTHR10000">
    <property type="entry name" value="PHOSPHOSERINE PHOSPHATASE"/>
    <property type="match status" value="1"/>
</dbReference>
<keyword evidence="2" id="KW-1185">Reference proteome</keyword>
<dbReference type="InterPro" id="IPR036412">
    <property type="entry name" value="HAD-like_sf"/>
</dbReference>
<dbReference type="SFLD" id="SFLDS00003">
    <property type="entry name" value="Haloacid_Dehalogenase"/>
    <property type="match status" value="1"/>
</dbReference>
<dbReference type="SFLD" id="SFLDG01140">
    <property type="entry name" value="C2.B:_Phosphomannomutase_and_P"/>
    <property type="match status" value="1"/>
</dbReference>
<dbReference type="Proteomes" id="UP001315967">
    <property type="component" value="Chromosome"/>
</dbReference>
<dbReference type="NCBIfam" id="TIGR00099">
    <property type="entry name" value="Cof-subfamily"/>
    <property type="match status" value="1"/>
</dbReference>
<dbReference type="NCBIfam" id="TIGR01484">
    <property type="entry name" value="HAD-SF-IIB"/>
    <property type="match status" value="1"/>
</dbReference>
<name>A0ABY5P2R3_9LACT</name>
<dbReference type="Gene3D" id="3.40.50.1000">
    <property type="entry name" value="HAD superfamily/HAD-like"/>
    <property type="match status" value="1"/>
</dbReference>
<keyword evidence="1" id="KW-0378">Hydrolase</keyword>
<dbReference type="Pfam" id="PF08282">
    <property type="entry name" value="Hydrolase_3"/>
    <property type="match status" value="1"/>
</dbReference>
<dbReference type="InterPro" id="IPR023214">
    <property type="entry name" value="HAD_sf"/>
</dbReference>
<dbReference type="RefSeq" id="WP_313792517.1">
    <property type="nucleotide sequence ID" value="NZ_CP102453.1"/>
</dbReference>
<dbReference type="CDD" id="cd07516">
    <property type="entry name" value="HAD_Pase"/>
    <property type="match status" value="1"/>
</dbReference>
<evidence type="ECO:0000313" key="1">
    <source>
        <dbReference type="EMBL" id="UUX33017.1"/>
    </source>
</evidence>
<reference evidence="1 2" key="1">
    <citation type="submission" date="2022-08" db="EMBL/GenBank/DDBJ databases">
        <title>Aerococcaceae sp. nov isolated from spoiled eye mask.</title>
        <authorList>
            <person name="Zhou G."/>
            <person name="Xie X.-B."/>
            <person name="Shi Q.-S."/>
            <person name="Wang Y.-S."/>
            <person name="Wen X."/>
            <person name="Peng H."/>
            <person name="Yang X.-J."/>
            <person name="Tao H.-B."/>
            <person name="Huang X.-M."/>
        </authorList>
    </citation>
    <scope>NUCLEOTIDE SEQUENCE [LARGE SCALE GENOMIC DNA]</scope>
    <source>
        <strain evidence="2">DM20194951</strain>
    </source>
</reference>
<dbReference type="InterPro" id="IPR006379">
    <property type="entry name" value="HAD-SF_hydro_IIB"/>
</dbReference>
<dbReference type="Gene3D" id="3.30.1240.10">
    <property type="match status" value="1"/>
</dbReference>
<dbReference type="PROSITE" id="PS01228">
    <property type="entry name" value="COF_1"/>
    <property type="match status" value="1"/>
</dbReference>
<organism evidence="1 2">
    <name type="scientific">Fundicoccus culcitae</name>
    <dbReference type="NCBI Taxonomy" id="2969821"/>
    <lineage>
        <taxon>Bacteria</taxon>
        <taxon>Bacillati</taxon>
        <taxon>Bacillota</taxon>
        <taxon>Bacilli</taxon>
        <taxon>Lactobacillales</taxon>
        <taxon>Aerococcaceae</taxon>
        <taxon>Fundicoccus</taxon>
    </lineage>
</organism>
<sequence>MIKLFVSDLDGTLLNEHHVISDRTAEAIRALQDNGIEFMVATGREYFSAHQLLSAHNIHCRMINLNGAVIHDDEGNVLKTQPIEAGDFATIIKHIEDPSINATVITDKGFYVSDYENYVQRMKRFINNPHTEQDSGNEDITVAQLSLLYREIKPLSQLDSKQLPVVYKVMFFSSDLDKLGQTRRNIETLPTIDVTSSNHDNLEITHIKAQKGLAIEEYVRTQDYTMAEVAAIGDSLNDRSMIQMVGHSYAMANGVDSIKESARYLAPSNELDGVAQVINQIIDNPPK</sequence>
<dbReference type="EMBL" id="CP102453">
    <property type="protein sequence ID" value="UUX33017.1"/>
    <property type="molecule type" value="Genomic_DNA"/>
</dbReference>
<proteinExistence type="predicted"/>
<gene>
    <name evidence="1" type="ORF">NRE15_08845</name>
</gene>
<dbReference type="InterPro" id="IPR000150">
    <property type="entry name" value="Cof"/>
</dbReference>
<dbReference type="PROSITE" id="PS01229">
    <property type="entry name" value="COF_2"/>
    <property type="match status" value="1"/>
</dbReference>